<dbReference type="EMBL" id="CACRXK020037259">
    <property type="protein sequence ID" value="CAB4045013.1"/>
    <property type="molecule type" value="Genomic_DNA"/>
</dbReference>
<dbReference type="Proteomes" id="UP001152795">
    <property type="component" value="Unassembled WGS sequence"/>
</dbReference>
<gene>
    <name evidence="2" type="ORF">PACLA_8A075495</name>
</gene>
<keyword evidence="3" id="KW-1185">Reference proteome</keyword>
<accession>A0A6S7LV20</accession>
<evidence type="ECO:0000256" key="1">
    <source>
        <dbReference type="SAM" id="MobiDB-lite"/>
    </source>
</evidence>
<protein>
    <submittedName>
        <fullName evidence="2">Uncharacterized protein</fullName>
    </submittedName>
</protein>
<proteinExistence type="predicted"/>
<feature type="region of interest" description="Disordered" evidence="1">
    <location>
        <begin position="1"/>
        <end position="26"/>
    </location>
</feature>
<feature type="compositionally biased region" description="Basic residues" evidence="1">
    <location>
        <begin position="11"/>
        <end position="20"/>
    </location>
</feature>
<reference evidence="2" key="1">
    <citation type="submission" date="2020-04" db="EMBL/GenBank/DDBJ databases">
        <authorList>
            <person name="Alioto T."/>
            <person name="Alioto T."/>
            <person name="Gomez Garrido J."/>
        </authorList>
    </citation>
    <scope>NUCLEOTIDE SEQUENCE</scope>
    <source>
        <strain evidence="2">A484AB</strain>
    </source>
</reference>
<evidence type="ECO:0000313" key="2">
    <source>
        <dbReference type="EMBL" id="CAB4045013.1"/>
    </source>
</evidence>
<sequence length="171" mass="20123">MDRQSMEYKRSKTPKRSAYKKSKDETKLEVKEPCESCRVFFDGFNEESKGSFPPFGNCAEYDVIRTVNLDYELGCTETRKHWEVFKSACERHFKEFNELAKNLEELGNQSQNEIMETYYTNTRNAKVLKYQRYSDGYELVAIGARPWDKGPPGRARNSEMMVNNYKKMKIS</sequence>
<feature type="compositionally biased region" description="Basic and acidic residues" evidence="1">
    <location>
        <begin position="1"/>
        <end position="10"/>
    </location>
</feature>
<evidence type="ECO:0000313" key="3">
    <source>
        <dbReference type="Proteomes" id="UP001152795"/>
    </source>
</evidence>
<organism evidence="2 3">
    <name type="scientific">Paramuricea clavata</name>
    <name type="common">Red gorgonian</name>
    <name type="synonym">Violescent sea-whip</name>
    <dbReference type="NCBI Taxonomy" id="317549"/>
    <lineage>
        <taxon>Eukaryota</taxon>
        <taxon>Metazoa</taxon>
        <taxon>Cnidaria</taxon>
        <taxon>Anthozoa</taxon>
        <taxon>Octocorallia</taxon>
        <taxon>Malacalcyonacea</taxon>
        <taxon>Plexauridae</taxon>
        <taxon>Paramuricea</taxon>
    </lineage>
</organism>
<comment type="caution">
    <text evidence="2">The sequence shown here is derived from an EMBL/GenBank/DDBJ whole genome shotgun (WGS) entry which is preliminary data.</text>
</comment>
<name>A0A6S7LV20_PARCT</name>
<dbReference type="AlphaFoldDB" id="A0A6S7LV20"/>